<reference evidence="1 2" key="1">
    <citation type="journal article" date="2018" name="Mol. Plant">
        <title>The genome of Artemisia annua provides insight into the evolution of Asteraceae family and artemisinin biosynthesis.</title>
        <authorList>
            <person name="Shen Q."/>
            <person name="Zhang L."/>
            <person name="Liao Z."/>
            <person name="Wang S."/>
            <person name="Yan T."/>
            <person name="Shi P."/>
            <person name="Liu M."/>
            <person name="Fu X."/>
            <person name="Pan Q."/>
            <person name="Wang Y."/>
            <person name="Lv Z."/>
            <person name="Lu X."/>
            <person name="Zhang F."/>
            <person name="Jiang W."/>
            <person name="Ma Y."/>
            <person name="Chen M."/>
            <person name="Hao X."/>
            <person name="Li L."/>
            <person name="Tang Y."/>
            <person name="Lv G."/>
            <person name="Zhou Y."/>
            <person name="Sun X."/>
            <person name="Brodelius P.E."/>
            <person name="Rose J.K.C."/>
            <person name="Tang K."/>
        </authorList>
    </citation>
    <scope>NUCLEOTIDE SEQUENCE [LARGE SCALE GENOMIC DNA]</scope>
    <source>
        <strain evidence="2">cv. Huhao1</strain>
        <tissue evidence="1">Leaf</tissue>
    </source>
</reference>
<dbReference type="EMBL" id="PKPP01005748">
    <property type="protein sequence ID" value="PWA58990.1"/>
    <property type="molecule type" value="Genomic_DNA"/>
</dbReference>
<protein>
    <submittedName>
        <fullName evidence="1">Dual specificity phosphatase, catalytic domain-containing protein</fullName>
    </submittedName>
</protein>
<dbReference type="AlphaFoldDB" id="A0A2U1MCK4"/>
<dbReference type="Proteomes" id="UP000245207">
    <property type="component" value="Unassembled WGS sequence"/>
</dbReference>
<evidence type="ECO:0000313" key="1">
    <source>
        <dbReference type="EMBL" id="PWA58990.1"/>
    </source>
</evidence>
<comment type="caution">
    <text evidence="1">The sequence shown here is derived from an EMBL/GenBank/DDBJ whole genome shotgun (WGS) entry which is preliminary data.</text>
</comment>
<dbReference type="InterPro" id="IPR013783">
    <property type="entry name" value="Ig-like_fold"/>
</dbReference>
<dbReference type="Gene3D" id="2.60.40.10">
    <property type="entry name" value="Immunoglobulins"/>
    <property type="match status" value="1"/>
</dbReference>
<gene>
    <name evidence="1" type="ORF">CTI12_AA395530</name>
</gene>
<proteinExistence type="predicted"/>
<name>A0A2U1MCK4_ARTAN</name>
<keyword evidence="2" id="KW-1185">Reference proteome</keyword>
<sequence>MEKRGSWILQRDLLELRYEYKYIIDGEWIININEPVSHYLLSTRMATSTTMSREYNITTTSHIRCKSPSKLYSITDLLSSEGKNVTMPITTIAIGIHTTHKTN</sequence>
<accession>A0A2U1MCK4</accession>
<organism evidence="1 2">
    <name type="scientific">Artemisia annua</name>
    <name type="common">Sweet wormwood</name>
    <dbReference type="NCBI Taxonomy" id="35608"/>
    <lineage>
        <taxon>Eukaryota</taxon>
        <taxon>Viridiplantae</taxon>
        <taxon>Streptophyta</taxon>
        <taxon>Embryophyta</taxon>
        <taxon>Tracheophyta</taxon>
        <taxon>Spermatophyta</taxon>
        <taxon>Magnoliopsida</taxon>
        <taxon>eudicotyledons</taxon>
        <taxon>Gunneridae</taxon>
        <taxon>Pentapetalae</taxon>
        <taxon>asterids</taxon>
        <taxon>campanulids</taxon>
        <taxon>Asterales</taxon>
        <taxon>Asteraceae</taxon>
        <taxon>Asteroideae</taxon>
        <taxon>Anthemideae</taxon>
        <taxon>Artemisiinae</taxon>
        <taxon>Artemisia</taxon>
    </lineage>
</organism>
<evidence type="ECO:0000313" key="2">
    <source>
        <dbReference type="Proteomes" id="UP000245207"/>
    </source>
</evidence>